<keyword evidence="5" id="KW-0472">Membrane</keyword>
<dbReference type="PROSITE" id="PS50110">
    <property type="entry name" value="RESPONSE_REGULATORY"/>
    <property type="match status" value="1"/>
</dbReference>
<keyword evidence="3 4" id="KW-0597">Phosphoprotein</keyword>
<dbReference type="SMART" id="SM00388">
    <property type="entry name" value="HisKA"/>
    <property type="match status" value="1"/>
</dbReference>
<evidence type="ECO:0000256" key="2">
    <source>
        <dbReference type="ARBA" id="ARBA00012438"/>
    </source>
</evidence>
<dbReference type="Pfam" id="PF00072">
    <property type="entry name" value="Response_reg"/>
    <property type="match status" value="1"/>
</dbReference>
<keyword evidence="9" id="KW-1185">Reference proteome</keyword>
<dbReference type="InterPro" id="IPR036890">
    <property type="entry name" value="HATPase_C_sf"/>
</dbReference>
<dbReference type="EMBL" id="CP145607">
    <property type="protein sequence ID" value="WWM70559.1"/>
    <property type="molecule type" value="Genomic_DNA"/>
</dbReference>
<dbReference type="PANTHER" id="PTHR43065">
    <property type="entry name" value="SENSOR HISTIDINE KINASE"/>
    <property type="match status" value="1"/>
</dbReference>
<feature type="modified residue" description="4-aspartylphosphate" evidence="4">
    <location>
        <position position="599"/>
    </location>
</feature>
<dbReference type="Gene3D" id="1.10.287.130">
    <property type="match status" value="1"/>
</dbReference>
<dbReference type="InterPro" id="IPR036097">
    <property type="entry name" value="HisK_dim/P_sf"/>
</dbReference>
<feature type="domain" description="Response regulatory" evidence="7">
    <location>
        <begin position="550"/>
        <end position="662"/>
    </location>
</feature>
<keyword evidence="8" id="KW-0067">ATP-binding</keyword>
<keyword evidence="5" id="KW-1133">Transmembrane helix</keyword>
<dbReference type="SMART" id="SM00448">
    <property type="entry name" value="REC"/>
    <property type="match status" value="1"/>
</dbReference>
<proteinExistence type="predicted"/>
<dbReference type="PRINTS" id="PR00344">
    <property type="entry name" value="BCTRLSENSOR"/>
</dbReference>
<dbReference type="Pfam" id="PF00512">
    <property type="entry name" value="HisKA"/>
    <property type="match status" value="1"/>
</dbReference>
<dbReference type="SUPFAM" id="SSF52172">
    <property type="entry name" value="CheY-like"/>
    <property type="match status" value="1"/>
</dbReference>
<dbReference type="Pfam" id="PF02518">
    <property type="entry name" value="HATPase_c"/>
    <property type="match status" value="1"/>
</dbReference>
<sequence length="664" mass="71236">MRAGRSTWLIVAAAMVPLLLFVIFQVGFAAQEQRQELEARALNVADKLILAADAETVRYATLLDTLATSRGVRERDWGRLGDRFAELKALNPDLRGLTVEDADGRLISRVGLPVERATEVAEGSRSSRPLFAGYVRTGGCRCLLFERAARTDDGQPLQITLLTDSDQFRRLLPVTDDYEVSALVGPSAHFIARSRGQEERFGSLASLNLQKAVASGADSGFYRGRTLEGFESYTAFARSDRTGWTGHVALGRNYIDNPARKFLASLVAAALLSLLLAGLLIAFALRQMKEARLLAERMQQAQKMEALGQLTGGLAHDFNNLLTPVIGVLDQLSRRDGLDERGRKLATGALSSAQRAAKLTQQLLAFSRRQRLTVEPVDVASLVGNVAQLVERTISSRHCFTVEVEADTGCVRSDLTQLELALLNLAINARDASPDGGEIKLRVTREAGSLGSAGFVRFAMIDRGTGMDDATRRRALEPFFTTKPTGRGTGLGLAQVFGVVEQSGGSVEIESAPGEGTTVLLRLPACAEGQAMASRSSQAEGATATDHALRLLVVDDDPEVRATLAQMLSEAGHSVDSVASGHSALAAIGTEQFDLVVSDYLMPEMSGAELISEARQVRPDLPFLIVSGFADSDELARNCPDTARIGKPFVASELLAAVEDAAAV</sequence>
<reference evidence="8 9" key="1">
    <citation type="submission" date="2024-02" db="EMBL/GenBank/DDBJ databases">
        <title>Full genome sequence of Sphingomonas kaistensis.</title>
        <authorList>
            <person name="Poletto B.L."/>
            <person name="Silva G."/>
            <person name="Galante D."/>
            <person name="Campos K.R."/>
            <person name="Santos M.B.N."/>
            <person name="Sacchi C.T."/>
        </authorList>
    </citation>
    <scope>NUCLEOTIDE SEQUENCE [LARGE SCALE GENOMIC DNA]</scope>
    <source>
        <strain evidence="8 9">MA4R</strain>
    </source>
</reference>
<dbReference type="GO" id="GO:0005524">
    <property type="term" value="F:ATP binding"/>
    <property type="evidence" value="ECO:0007669"/>
    <property type="project" value="UniProtKB-KW"/>
</dbReference>
<keyword evidence="5" id="KW-0812">Transmembrane</keyword>
<dbReference type="InterPro" id="IPR003661">
    <property type="entry name" value="HisK_dim/P_dom"/>
</dbReference>
<gene>
    <name evidence="8" type="ORF">V6R86_07700</name>
</gene>
<name>A0ABZ2G285_9SPHN</name>
<comment type="catalytic activity">
    <reaction evidence="1">
        <text>ATP + protein L-histidine = ADP + protein N-phospho-L-histidine.</text>
        <dbReference type="EC" id="2.7.13.3"/>
    </reaction>
</comment>
<evidence type="ECO:0000259" key="6">
    <source>
        <dbReference type="PROSITE" id="PS50109"/>
    </source>
</evidence>
<dbReference type="SUPFAM" id="SSF55874">
    <property type="entry name" value="ATPase domain of HSP90 chaperone/DNA topoisomerase II/histidine kinase"/>
    <property type="match status" value="1"/>
</dbReference>
<dbReference type="InterPro" id="IPR005467">
    <property type="entry name" value="His_kinase_dom"/>
</dbReference>
<organism evidence="8 9">
    <name type="scientific">Sphingomonas kaistensis</name>
    <dbReference type="NCBI Taxonomy" id="298708"/>
    <lineage>
        <taxon>Bacteria</taxon>
        <taxon>Pseudomonadati</taxon>
        <taxon>Pseudomonadota</taxon>
        <taxon>Alphaproteobacteria</taxon>
        <taxon>Sphingomonadales</taxon>
        <taxon>Sphingomonadaceae</taxon>
        <taxon>Sphingomonas</taxon>
    </lineage>
</organism>
<dbReference type="SMART" id="SM00387">
    <property type="entry name" value="HATPase_c"/>
    <property type="match status" value="1"/>
</dbReference>
<dbReference type="CDD" id="cd18774">
    <property type="entry name" value="PDC2_HK_sensor"/>
    <property type="match status" value="1"/>
</dbReference>
<evidence type="ECO:0000313" key="8">
    <source>
        <dbReference type="EMBL" id="WWM70559.1"/>
    </source>
</evidence>
<dbReference type="Proteomes" id="UP001382935">
    <property type="component" value="Chromosome"/>
</dbReference>
<dbReference type="PANTHER" id="PTHR43065:SF49">
    <property type="entry name" value="HISTIDINE KINASE"/>
    <property type="match status" value="1"/>
</dbReference>
<evidence type="ECO:0000259" key="7">
    <source>
        <dbReference type="PROSITE" id="PS50110"/>
    </source>
</evidence>
<dbReference type="InterPro" id="IPR004358">
    <property type="entry name" value="Sig_transdc_His_kin-like_C"/>
</dbReference>
<evidence type="ECO:0000256" key="3">
    <source>
        <dbReference type="ARBA" id="ARBA00022553"/>
    </source>
</evidence>
<dbReference type="PROSITE" id="PS50109">
    <property type="entry name" value="HIS_KIN"/>
    <property type="match status" value="1"/>
</dbReference>
<dbReference type="CDD" id="cd00082">
    <property type="entry name" value="HisKA"/>
    <property type="match status" value="1"/>
</dbReference>
<evidence type="ECO:0000313" key="9">
    <source>
        <dbReference type="Proteomes" id="UP001382935"/>
    </source>
</evidence>
<dbReference type="CDD" id="cd00156">
    <property type="entry name" value="REC"/>
    <property type="match status" value="1"/>
</dbReference>
<dbReference type="SUPFAM" id="SSF47384">
    <property type="entry name" value="Homodimeric domain of signal transducing histidine kinase"/>
    <property type="match status" value="1"/>
</dbReference>
<dbReference type="Gene3D" id="3.40.50.2300">
    <property type="match status" value="1"/>
</dbReference>
<keyword evidence="8" id="KW-0547">Nucleotide-binding</keyword>
<protein>
    <recommendedName>
        <fullName evidence="2">histidine kinase</fullName>
        <ecNumber evidence="2">2.7.13.3</ecNumber>
    </recommendedName>
</protein>
<feature type="transmembrane region" description="Helical" evidence="5">
    <location>
        <begin position="262"/>
        <end position="285"/>
    </location>
</feature>
<evidence type="ECO:0000256" key="5">
    <source>
        <dbReference type="SAM" id="Phobius"/>
    </source>
</evidence>
<dbReference type="EC" id="2.7.13.3" evidence="2"/>
<dbReference type="InterPro" id="IPR001789">
    <property type="entry name" value="Sig_transdc_resp-reg_receiver"/>
</dbReference>
<evidence type="ECO:0000256" key="1">
    <source>
        <dbReference type="ARBA" id="ARBA00000085"/>
    </source>
</evidence>
<evidence type="ECO:0000256" key="4">
    <source>
        <dbReference type="PROSITE-ProRule" id="PRU00169"/>
    </source>
</evidence>
<dbReference type="Gene3D" id="3.30.565.10">
    <property type="entry name" value="Histidine kinase-like ATPase, C-terminal domain"/>
    <property type="match status" value="1"/>
</dbReference>
<dbReference type="InterPro" id="IPR011006">
    <property type="entry name" value="CheY-like_superfamily"/>
</dbReference>
<accession>A0ABZ2G285</accession>
<feature type="domain" description="Histidine kinase" evidence="6">
    <location>
        <begin position="313"/>
        <end position="527"/>
    </location>
</feature>
<dbReference type="RefSeq" id="WP_338503413.1">
    <property type="nucleotide sequence ID" value="NZ_CP145607.1"/>
</dbReference>
<dbReference type="InterPro" id="IPR003594">
    <property type="entry name" value="HATPase_dom"/>
</dbReference>